<accession>A0A2R4WKX0</accession>
<dbReference type="PANTHER" id="PTHR43798">
    <property type="entry name" value="MONOACYLGLYCEROL LIPASE"/>
    <property type="match status" value="1"/>
</dbReference>
<dbReference type="KEGG" id="mee:DA075_15730"/>
<dbReference type="Proteomes" id="UP000244755">
    <property type="component" value="Chromosome 1"/>
</dbReference>
<gene>
    <name evidence="2" type="ORF">DA075_15730</name>
</gene>
<reference evidence="2 3" key="1">
    <citation type="submission" date="2018-04" db="EMBL/GenBank/DDBJ databases">
        <title>Methylobacterium sp. PR1016A genome.</title>
        <authorList>
            <person name="Park W."/>
        </authorList>
    </citation>
    <scope>NUCLEOTIDE SEQUENCE [LARGE SCALE GENOMIC DNA]</scope>
    <source>
        <strain evidence="2 3">PR1016A</strain>
    </source>
</reference>
<keyword evidence="3" id="KW-1185">Reference proteome</keyword>
<dbReference type="EMBL" id="CP028843">
    <property type="protein sequence ID" value="AWB22194.1"/>
    <property type="molecule type" value="Genomic_DNA"/>
</dbReference>
<feature type="domain" description="AB hydrolase-1" evidence="1">
    <location>
        <begin position="5"/>
        <end position="189"/>
    </location>
</feature>
<dbReference type="PANTHER" id="PTHR43798:SF33">
    <property type="entry name" value="HYDROLASE, PUTATIVE (AFU_ORTHOLOGUE AFUA_2G14860)-RELATED"/>
    <property type="match status" value="1"/>
</dbReference>
<dbReference type="AlphaFoldDB" id="A0A2R4WKX0"/>
<dbReference type="GO" id="GO:0016020">
    <property type="term" value="C:membrane"/>
    <property type="evidence" value="ECO:0007669"/>
    <property type="project" value="TreeGrafter"/>
</dbReference>
<dbReference type="InterPro" id="IPR050266">
    <property type="entry name" value="AB_hydrolase_sf"/>
</dbReference>
<dbReference type="GO" id="GO:0016787">
    <property type="term" value="F:hydrolase activity"/>
    <property type="evidence" value="ECO:0007669"/>
    <property type="project" value="UniProtKB-KW"/>
</dbReference>
<proteinExistence type="predicted"/>
<keyword evidence="2" id="KW-0378">Hydrolase</keyword>
<dbReference type="InterPro" id="IPR029058">
    <property type="entry name" value="AB_hydrolase_fold"/>
</dbReference>
<dbReference type="RefSeq" id="WP_099954030.1">
    <property type="nucleotide sequence ID" value="NZ_CP028843.1"/>
</dbReference>
<dbReference type="Pfam" id="PF12697">
    <property type="entry name" value="Abhydrolase_6"/>
    <property type="match status" value="1"/>
</dbReference>
<organism evidence="2 3">
    <name type="scientific">Methylobacterium currus</name>
    <dbReference type="NCBI Taxonomy" id="2051553"/>
    <lineage>
        <taxon>Bacteria</taxon>
        <taxon>Pseudomonadati</taxon>
        <taxon>Pseudomonadota</taxon>
        <taxon>Alphaproteobacteria</taxon>
        <taxon>Hyphomicrobiales</taxon>
        <taxon>Methylobacteriaceae</taxon>
        <taxon>Methylobacterium</taxon>
    </lineage>
</organism>
<dbReference type="Gene3D" id="3.40.50.1820">
    <property type="entry name" value="alpha/beta hydrolase"/>
    <property type="match status" value="2"/>
</dbReference>
<name>A0A2R4WKX0_9HYPH</name>
<evidence type="ECO:0000313" key="2">
    <source>
        <dbReference type="EMBL" id="AWB22194.1"/>
    </source>
</evidence>
<dbReference type="OrthoDB" id="9799612at2"/>
<sequence length="199" mass="20616">MLKTLFLPGAGGSAAFWKPVAVHADLDGVFVSWPGLGDETPDPAVGCIDDLVALAAGQIREPIALIAQSMGGYVAIRLALAFPALVRSLVLAVTSGGVPVADLGGCDWRPGYASAFPKAAKWIADPVEDLSAQIPSIQVPALLLWGDADPVSPVAVGQRLASLLPQSRLRIIPGAGHDLAQTHAEIVAAEIRRHLATMP</sequence>
<evidence type="ECO:0000259" key="1">
    <source>
        <dbReference type="Pfam" id="PF12697"/>
    </source>
</evidence>
<evidence type="ECO:0000313" key="3">
    <source>
        <dbReference type="Proteomes" id="UP000244755"/>
    </source>
</evidence>
<dbReference type="InterPro" id="IPR000073">
    <property type="entry name" value="AB_hydrolase_1"/>
</dbReference>
<dbReference type="SUPFAM" id="SSF53474">
    <property type="entry name" value="alpha/beta-Hydrolases"/>
    <property type="match status" value="1"/>
</dbReference>
<protein>
    <submittedName>
        <fullName evidence="2">Alpha/beta hydrolase</fullName>
    </submittedName>
</protein>